<dbReference type="EMBL" id="SGVY01000008">
    <property type="protein sequence ID" value="TFH83027.1"/>
    <property type="molecule type" value="Genomic_DNA"/>
</dbReference>
<accession>A0A4Y8VRJ0</accession>
<protein>
    <submittedName>
        <fullName evidence="2">Uncharacterized protein</fullName>
    </submittedName>
</protein>
<organism evidence="2 3">
    <name type="scientific">Segatella hominis</name>
    <dbReference type="NCBI Taxonomy" id="2518605"/>
    <lineage>
        <taxon>Bacteria</taxon>
        <taxon>Pseudomonadati</taxon>
        <taxon>Bacteroidota</taxon>
        <taxon>Bacteroidia</taxon>
        <taxon>Bacteroidales</taxon>
        <taxon>Prevotellaceae</taxon>
        <taxon>Segatella</taxon>
    </lineage>
</organism>
<dbReference type="AlphaFoldDB" id="A0A4Y8VRJ0"/>
<reference evidence="2 3" key="1">
    <citation type="submission" date="2019-02" db="EMBL/GenBank/DDBJ databases">
        <title>Draft Genome Sequence of the Prevotella sp. BCRC 81118, Isolated from Human Feces.</title>
        <authorList>
            <person name="Huang C.-H."/>
        </authorList>
    </citation>
    <scope>NUCLEOTIDE SEQUENCE [LARGE SCALE GENOMIC DNA]</scope>
    <source>
        <strain evidence="2 3">BCRC 81118</strain>
    </source>
</reference>
<keyword evidence="1" id="KW-0812">Transmembrane</keyword>
<keyword evidence="1" id="KW-0472">Membrane</keyword>
<evidence type="ECO:0000313" key="3">
    <source>
        <dbReference type="Proteomes" id="UP000297872"/>
    </source>
</evidence>
<keyword evidence="3" id="KW-1185">Reference proteome</keyword>
<comment type="caution">
    <text evidence="2">The sequence shown here is derived from an EMBL/GenBank/DDBJ whole genome shotgun (WGS) entry which is preliminary data.</text>
</comment>
<evidence type="ECO:0000256" key="1">
    <source>
        <dbReference type="SAM" id="Phobius"/>
    </source>
</evidence>
<feature type="transmembrane region" description="Helical" evidence="1">
    <location>
        <begin position="22"/>
        <end position="46"/>
    </location>
</feature>
<dbReference type="GeneID" id="302994565"/>
<proteinExistence type="predicted"/>
<dbReference type="Proteomes" id="UP000297872">
    <property type="component" value="Unassembled WGS sequence"/>
</dbReference>
<dbReference type="RefSeq" id="WP_134842940.1">
    <property type="nucleotide sequence ID" value="NZ_SGVY01000008.1"/>
</dbReference>
<gene>
    <name evidence="2" type="ORF">EXN75_04560</name>
</gene>
<sequence>MIRFIELYLCPQYCGVIDRRRVIAYLFFTLIEAVVIPLHFFLFLMFWEPMGFGLTCAHLIAFSVIQWTIWKQSLSFDNGLSALLMLAAGKLMIDSIFCIFLELSKIISLFWVMSSS</sequence>
<name>A0A4Y8VRJ0_9BACT</name>
<keyword evidence="1" id="KW-1133">Transmembrane helix</keyword>
<feature type="transmembrane region" description="Helical" evidence="1">
    <location>
        <begin position="52"/>
        <end position="70"/>
    </location>
</feature>
<feature type="transmembrane region" description="Helical" evidence="1">
    <location>
        <begin position="91"/>
        <end position="113"/>
    </location>
</feature>
<evidence type="ECO:0000313" key="2">
    <source>
        <dbReference type="EMBL" id="TFH83027.1"/>
    </source>
</evidence>